<dbReference type="GO" id="GO:0009289">
    <property type="term" value="C:pilus"/>
    <property type="evidence" value="ECO:0007669"/>
    <property type="project" value="InterPro"/>
</dbReference>
<dbReference type="Gene3D" id="3.30.700.10">
    <property type="entry name" value="Glycoprotein, Type 4 Pilin"/>
    <property type="match status" value="1"/>
</dbReference>
<evidence type="ECO:0000313" key="8">
    <source>
        <dbReference type="Proteomes" id="UP000198238"/>
    </source>
</evidence>
<protein>
    <submittedName>
        <fullName evidence="7">Prepilin-type cleavage/methylation domain-containing protein</fullName>
    </submittedName>
</protein>
<proteinExistence type="inferred from homology"/>
<organism evidence="7 8">
    <name type="scientific">Neisseria chenwenguii</name>
    <dbReference type="NCBI Taxonomy" id="1853278"/>
    <lineage>
        <taxon>Bacteria</taxon>
        <taxon>Pseudomonadati</taxon>
        <taxon>Pseudomonadota</taxon>
        <taxon>Betaproteobacteria</taxon>
        <taxon>Neisseriales</taxon>
        <taxon>Neisseriaceae</taxon>
        <taxon>Neisseria</taxon>
    </lineage>
</organism>
<dbReference type="Proteomes" id="UP000198238">
    <property type="component" value="Chromosome"/>
</dbReference>
<evidence type="ECO:0000256" key="5">
    <source>
        <dbReference type="ARBA" id="ARBA00023157"/>
    </source>
</evidence>
<comment type="similarity">
    <text evidence="1 6">Belongs to the N-Me-Phe pilin family.</text>
</comment>
<keyword evidence="6" id="KW-0281">Fimbrium</keyword>
<name>A0A220S1Z7_9NEIS</name>
<gene>
    <name evidence="7" type="ORF">BG910_06915</name>
</gene>
<sequence>MLKLIQRGFTLIELMVVMAVIGILAAIALPMYHQYAARAQISEALIFASSVKADISTAYFGQGWTTMVNYSGSNSPHGRYLKSIEVSNTGIIKMTMNNQANEVIRNKTLTLVPKVNANGVAENVIEWECDSSAADAIPKNFLPSPCR</sequence>
<reference evidence="7 8" key="1">
    <citation type="submission" date="2017-06" db="EMBL/GenBank/DDBJ databases">
        <title>Neisseria chenwenguii sp. nov., isolated from the intestinal contents of Tibetan Plateau Pika in Yushu, Qinghai Province, China.</title>
        <authorList>
            <person name="Zhang G."/>
        </authorList>
    </citation>
    <scope>NUCLEOTIDE SEQUENCE [LARGE SCALE GENOMIC DNA]</scope>
    <source>
        <strain evidence="7 8">10023</strain>
    </source>
</reference>
<evidence type="ECO:0000256" key="3">
    <source>
        <dbReference type="ARBA" id="ARBA00022481"/>
    </source>
</evidence>
<evidence type="ECO:0000256" key="6">
    <source>
        <dbReference type="RuleBase" id="RU000389"/>
    </source>
</evidence>
<dbReference type="Pfam" id="PF07963">
    <property type="entry name" value="N_methyl"/>
    <property type="match status" value="1"/>
</dbReference>
<evidence type="ECO:0000256" key="1">
    <source>
        <dbReference type="ARBA" id="ARBA00005233"/>
    </source>
</evidence>
<dbReference type="RefSeq" id="WP_089036212.1">
    <property type="nucleotide sequence ID" value="NZ_CP022278.1"/>
</dbReference>
<dbReference type="AlphaFoldDB" id="A0A220S1Z7"/>
<dbReference type="OrthoDB" id="8592370at2"/>
<dbReference type="InterPro" id="IPR045584">
    <property type="entry name" value="Pilin-like"/>
</dbReference>
<dbReference type="SUPFAM" id="SSF54523">
    <property type="entry name" value="Pili subunits"/>
    <property type="match status" value="1"/>
</dbReference>
<dbReference type="InterPro" id="IPR001082">
    <property type="entry name" value="Pilin"/>
</dbReference>
<dbReference type="InterPro" id="IPR012902">
    <property type="entry name" value="N_methyl_site"/>
</dbReference>
<dbReference type="Pfam" id="PF00114">
    <property type="entry name" value="Pilin"/>
    <property type="match status" value="1"/>
</dbReference>
<keyword evidence="3" id="KW-0488">Methylation</keyword>
<dbReference type="GO" id="GO:0007155">
    <property type="term" value="P:cell adhesion"/>
    <property type="evidence" value="ECO:0007669"/>
    <property type="project" value="UniProtKB-KW"/>
</dbReference>
<dbReference type="NCBIfam" id="TIGR02532">
    <property type="entry name" value="IV_pilin_GFxxxE"/>
    <property type="match status" value="1"/>
</dbReference>
<keyword evidence="4" id="KW-0130">Cell adhesion</keyword>
<dbReference type="KEGG" id="nei:BG910_06915"/>
<evidence type="ECO:0000313" key="7">
    <source>
        <dbReference type="EMBL" id="ASK27511.1"/>
    </source>
</evidence>
<evidence type="ECO:0000256" key="4">
    <source>
        <dbReference type="ARBA" id="ARBA00022889"/>
    </source>
</evidence>
<keyword evidence="8" id="KW-1185">Reference proteome</keyword>
<accession>A0A220S1Z7</accession>
<evidence type="ECO:0000256" key="2">
    <source>
        <dbReference type="ARBA" id="ARBA00011156"/>
    </source>
</evidence>
<comment type="subunit">
    <text evidence="2">The pili are polar flexible filaments of about 5.4 nanometers diameter and 2.5 micrometers average length; they consist of only a single polypeptide chain arranged in a helical configuration of five subunits per turn in the assembled pilus.</text>
</comment>
<dbReference type="EMBL" id="CP022278">
    <property type="protein sequence ID" value="ASK27511.1"/>
    <property type="molecule type" value="Genomic_DNA"/>
</dbReference>
<keyword evidence="5" id="KW-1015">Disulfide bond</keyword>
<dbReference type="PROSITE" id="PS00409">
    <property type="entry name" value="PROKAR_NTER_METHYL"/>
    <property type="match status" value="1"/>
</dbReference>